<evidence type="ECO:0000256" key="6">
    <source>
        <dbReference type="SAM" id="Phobius"/>
    </source>
</evidence>
<gene>
    <name evidence="9" type="ORF">OXX778_LOCUS18380</name>
</gene>
<dbReference type="Gene3D" id="2.10.25.10">
    <property type="entry name" value="Laminin"/>
    <property type="match status" value="3"/>
</dbReference>
<dbReference type="SMART" id="SM00179">
    <property type="entry name" value="EGF_CA"/>
    <property type="match status" value="3"/>
</dbReference>
<dbReference type="OrthoDB" id="283575at2759"/>
<dbReference type="PROSITE" id="PS00022">
    <property type="entry name" value="EGF_1"/>
    <property type="match status" value="3"/>
</dbReference>
<feature type="disulfide bond" evidence="5">
    <location>
        <begin position="516"/>
        <end position="525"/>
    </location>
</feature>
<dbReference type="EMBL" id="CAJNOC010005073">
    <property type="protein sequence ID" value="CAF1041626.1"/>
    <property type="molecule type" value="Genomic_DNA"/>
</dbReference>
<name>A0A814JNG4_9BILA</name>
<feature type="domain" description="EGF-like" evidence="8">
    <location>
        <begin position="528"/>
        <end position="564"/>
    </location>
</feature>
<feature type="disulfide bond" evidence="5">
    <location>
        <begin position="478"/>
        <end position="487"/>
    </location>
</feature>
<keyword evidence="10" id="KW-1185">Reference proteome</keyword>
<dbReference type="AlphaFoldDB" id="A0A814JNG4"/>
<dbReference type="SMART" id="SM00181">
    <property type="entry name" value="EGF"/>
    <property type="match status" value="3"/>
</dbReference>
<evidence type="ECO:0000256" key="1">
    <source>
        <dbReference type="ARBA" id="ARBA00022536"/>
    </source>
</evidence>
<keyword evidence="6" id="KW-0812">Transmembrane</keyword>
<evidence type="ECO:0000256" key="7">
    <source>
        <dbReference type="SAM" id="SignalP"/>
    </source>
</evidence>
<evidence type="ECO:0000313" key="9">
    <source>
        <dbReference type="EMBL" id="CAF1041626.1"/>
    </source>
</evidence>
<feature type="disulfide bond" evidence="5">
    <location>
        <begin position="456"/>
        <end position="466"/>
    </location>
</feature>
<keyword evidence="2 7" id="KW-0732">Signal</keyword>
<keyword evidence="6" id="KW-0472">Membrane</keyword>
<evidence type="ECO:0000256" key="5">
    <source>
        <dbReference type="PROSITE-ProRule" id="PRU00076"/>
    </source>
</evidence>
<dbReference type="PROSITE" id="PS01186">
    <property type="entry name" value="EGF_2"/>
    <property type="match status" value="1"/>
</dbReference>
<protein>
    <recommendedName>
        <fullName evidence="8">EGF-like domain-containing protein</fullName>
    </recommendedName>
</protein>
<dbReference type="PANTHER" id="PTHR12916">
    <property type="entry name" value="CYTOCHROME C OXIDASE POLYPEPTIDE VIC-2"/>
    <property type="match status" value="1"/>
</dbReference>
<accession>A0A814JNG4</accession>
<keyword evidence="6" id="KW-1133">Transmembrane helix</keyword>
<dbReference type="InterPro" id="IPR000742">
    <property type="entry name" value="EGF"/>
</dbReference>
<feature type="domain" description="EGF-like" evidence="8">
    <location>
        <begin position="452"/>
        <end position="488"/>
    </location>
</feature>
<dbReference type="InterPro" id="IPR001881">
    <property type="entry name" value="EGF-like_Ca-bd_dom"/>
</dbReference>
<sequence>MSYLTLFLKLCLFFLSLNTTAGQYFATVSNFKSIQIHHLENGFIKQFITSDTINCICQFSEDILIASTLNYKFYVWNFLNNTFFSTQEFLYTNLINEIIVVNETTIATIHINNELNVWSLNSKKLNLISKKNISKMNDLISLINLNSYKSSSIEYFYQNINQYKAFECDYFEILNSNLLCSKNDIEKTEFFTDKINLGNKKNFCISTKTISMKFIKENYIISSMSKGNPNACNTGSGLFNFLLNAIKNFLDSFKNTEKNIVLIYINNDDLETKHFEPINIDILKFEVINETVFGGLGSNGSLLFWTFNTQSFNSFKSKFNDKITCCLIRIDLKLENQKEIETVKNLTLFEEQITTQEKRYTSNNQQLYASNSEYEYSPISKEIEFTSRDIGIYKTSNQIILSLNPTFETTFMSTTKNFLEQTTKNIFINSEQFEINNVTIEQATQAIQINVDINDCLNNCSNNGLCKKINEKKFKCMCNKDYAGSKCEYNTNPCWISPCLNNGTCTRNKKNFNCECSYPFYGTFCENKINICKGEECSRNGICIDDNNRPKCKCFSMFSGDKCEFKSEEKVTISKVQTTSSTIAIIIIVLLFFIFLLIDILNCCCKIHKPKINNNKSKKTVYQLKFKATYQSN</sequence>
<feature type="transmembrane region" description="Helical" evidence="6">
    <location>
        <begin position="583"/>
        <end position="601"/>
    </location>
</feature>
<evidence type="ECO:0000256" key="2">
    <source>
        <dbReference type="ARBA" id="ARBA00022729"/>
    </source>
</evidence>
<reference evidence="9" key="1">
    <citation type="submission" date="2021-02" db="EMBL/GenBank/DDBJ databases">
        <authorList>
            <person name="Nowell W R."/>
        </authorList>
    </citation>
    <scope>NUCLEOTIDE SEQUENCE</scope>
    <source>
        <strain evidence="9">Ploen Becks lab</strain>
    </source>
</reference>
<evidence type="ECO:0000259" key="8">
    <source>
        <dbReference type="PROSITE" id="PS50026"/>
    </source>
</evidence>
<dbReference type="PANTHER" id="PTHR12916:SF4">
    <property type="entry name" value="UNINFLATABLE, ISOFORM C"/>
    <property type="match status" value="1"/>
</dbReference>
<dbReference type="PROSITE" id="PS50026">
    <property type="entry name" value="EGF_3"/>
    <property type="match status" value="3"/>
</dbReference>
<feature type="signal peptide" evidence="7">
    <location>
        <begin position="1"/>
        <end position="22"/>
    </location>
</feature>
<feature type="chain" id="PRO_5032764602" description="EGF-like domain-containing protein" evidence="7">
    <location>
        <begin position="23"/>
        <end position="633"/>
    </location>
</feature>
<keyword evidence="3" id="KW-0677">Repeat</keyword>
<evidence type="ECO:0000256" key="3">
    <source>
        <dbReference type="ARBA" id="ARBA00022737"/>
    </source>
</evidence>
<evidence type="ECO:0000256" key="4">
    <source>
        <dbReference type="ARBA" id="ARBA00023157"/>
    </source>
</evidence>
<dbReference type="InterPro" id="IPR036322">
    <property type="entry name" value="WD40_repeat_dom_sf"/>
</dbReference>
<dbReference type="SUPFAM" id="SSF57196">
    <property type="entry name" value="EGF/Laminin"/>
    <property type="match status" value="3"/>
</dbReference>
<dbReference type="SUPFAM" id="SSF50978">
    <property type="entry name" value="WD40 repeat-like"/>
    <property type="match status" value="1"/>
</dbReference>
<organism evidence="9 10">
    <name type="scientific">Brachionus calyciflorus</name>
    <dbReference type="NCBI Taxonomy" id="104777"/>
    <lineage>
        <taxon>Eukaryota</taxon>
        <taxon>Metazoa</taxon>
        <taxon>Spiralia</taxon>
        <taxon>Gnathifera</taxon>
        <taxon>Rotifera</taxon>
        <taxon>Eurotatoria</taxon>
        <taxon>Monogononta</taxon>
        <taxon>Pseudotrocha</taxon>
        <taxon>Ploima</taxon>
        <taxon>Brachionidae</taxon>
        <taxon>Brachionus</taxon>
    </lineage>
</organism>
<keyword evidence="1 5" id="KW-0245">EGF-like domain</keyword>
<keyword evidence="4 5" id="KW-1015">Disulfide bond</keyword>
<comment type="caution">
    <text evidence="5">Lacks conserved residue(s) required for the propagation of feature annotation.</text>
</comment>
<dbReference type="GO" id="GO:0005509">
    <property type="term" value="F:calcium ion binding"/>
    <property type="evidence" value="ECO:0007669"/>
    <property type="project" value="InterPro"/>
</dbReference>
<proteinExistence type="predicted"/>
<dbReference type="Proteomes" id="UP000663879">
    <property type="component" value="Unassembled WGS sequence"/>
</dbReference>
<feature type="domain" description="EGF-like" evidence="8">
    <location>
        <begin position="490"/>
        <end position="526"/>
    </location>
</feature>
<evidence type="ECO:0000313" key="10">
    <source>
        <dbReference type="Proteomes" id="UP000663879"/>
    </source>
</evidence>
<comment type="caution">
    <text evidence="9">The sequence shown here is derived from an EMBL/GenBank/DDBJ whole genome shotgun (WGS) entry which is preliminary data.</text>
</comment>
<feature type="disulfide bond" evidence="5">
    <location>
        <begin position="554"/>
        <end position="563"/>
    </location>
</feature>